<comment type="cofactor">
    <cofactor evidence="1">
        <name>Ca(2+)</name>
        <dbReference type="ChEBI" id="CHEBI:29108"/>
    </cofactor>
</comment>
<dbReference type="PROSITE" id="PS51257">
    <property type="entry name" value="PROKAR_LIPOPROTEIN"/>
    <property type="match status" value="1"/>
</dbReference>
<dbReference type="Proteomes" id="UP000276603">
    <property type="component" value="Unassembled WGS sequence"/>
</dbReference>
<keyword evidence="3" id="KW-0479">Metal-binding</keyword>
<keyword evidence="9" id="KW-1185">Reference proteome</keyword>
<dbReference type="PANTHER" id="PTHR45953">
    <property type="entry name" value="IDURONATE 2-SULFATASE"/>
    <property type="match status" value="1"/>
</dbReference>
<dbReference type="InterPro" id="IPR017850">
    <property type="entry name" value="Alkaline_phosphatase_core_sf"/>
</dbReference>
<evidence type="ECO:0000313" key="9">
    <source>
        <dbReference type="Proteomes" id="UP000276603"/>
    </source>
</evidence>
<dbReference type="AlphaFoldDB" id="A0A3B0CGX3"/>
<dbReference type="InterPro" id="IPR024607">
    <property type="entry name" value="Sulfatase_CS"/>
</dbReference>
<keyword evidence="5" id="KW-0378">Hydrolase</keyword>
<dbReference type="InterPro" id="IPR000917">
    <property type="entry name" value="Sulfatase_N"/>
</dbReference>
<evidence type="ECO:0000256" key="6">
    <source>
        <dbReference type="ARBA" id="ARBA00022837"/>
    </source>
</evidence>
<sequence length="484" mass="55170">MKHTLYYLLIVVLAVFSSCKEKTEKAIEKTQTKPNILFISVDDLRPELNAFGASQIISPHIDRLANDAMTFNRAYCNMPVCGASRASILTGIYPTPTRFTDYKTRVDEEAPKVTYLPEYFKQQGYFTSTIGKIFHHPDDGMRSWSETPYRPDYPNDIAQQELWRDYQNKENAWTKTTDLPLGGAGPAWEVGEVTDSAYYDGKTTELALKKLEELTQKDEPFFFGLGYIRPHLPFVAPKKYWDLYDPQTIMLPEHPNLPKDSPAGAWHNFEELRAYANIANDTLPIPKDQVLKLRHGYYACVSYIDAQIGQVVDKLKELGQYENTIIVIWGDHGWSLGEHGLWCKHSCLEKALRTTLIIKPQGSDKVGSSDALVSLIDVYPTLSDMAGLEIPDHLKGKSLAPLFENPNEKINDYLFSRYENGETVKGDRYIYTQYFDADGKFESHMLYDHKNDPEETINIVDASEHAETVARLKAALKKHMTDRS</sequence>
<reference evidence="8 9" key="1">
    <citation type="submission" date="2018-10" db="EMBL/GenBank/DDBJ databases">
        <title>Ulvibacterium marinum gen. nov., sp. nov., a novel marine bacterium of the family Flavobacteriaceae, isolated from a culture of the green alga Ulva prolifera.</title>
        <authorList>
            <person name="Zhang Z."/>
        </authorList>
    </citation>
    <scope>NUCLEOTIDE SEQUENCE [LARGE SCALE GENOMIC DNA]</scope>
    <source>
        <strain evidence="8 9">CCMM003</strain>
    </source>
</reference>
<evidence type="ECO:0000259" key="7">
    <source>
        <dbReference type="Pfam" id="PF00884"/>
    </source>
</evidence>
<evidence type="ECO:0000256" key="2">
    <source>
        <dbReference type="ARBA" id="ARBA00008779"/>
    </source>
</evidence>
<evidence type="ECO:0000256" key="5">
    <source>
        <dbReference type="ARBA" id="ARBA00022801"/>
    </source>
</evidence>
<dbReference type="OrthoDB" id="9763552at2"/>
<evidence type="ECO:0000256" key="3">
    <source>
        <dbReference type="ARBA" id="ARBA00022723"/>
    </source>
</evidence>
<evidence type="ECO:0000256" key="1">
    <source>
        <dbReference type="ARBA" id="ARBA00001913"/>
    </source>
</evidence>
<dbReference type="SUPFAM" id="SSF53649">
    <property type="entry name" value="Alkaline phosphatase-like"/>
    <property type="match status" value="1"/>
</dbReference>
<dbReference type="PANTHER" id="PTHR45953:SF1">
    <property type="entry name" value="IDURONATE 2-SULFATASE"/>
    <property type="match status" value="1"/>
</dbReference>
<gene>
    <name evidence="8" type="ORF">D7Z94_06395</name>
</gene>
<evidence type="ECO:0000313" key="8">
    <source>
        <dbReference type="EMBL" id="RKN83447.1"/>
    </source>
</evidence>
<dbReference type="GO" id="GO:0004423">
    <property type="term" value="F:iduronate-2-sulfatase activity"/>
    <property type="evidence" value="ECO:0007669"/>
    <property type="project" value="InterPro"/>
</dbReference>
<keyword evidence="6" id="KW-0106">Calcium</keyword>
<dbReference type="Pfam" id="PF00884">
    <property type="entry name" value="Sulfatase"/>
    <property type="match status" value="1"/>
</dbReference>
<dbReference type="PROSITE" id="PS00149">
    <property type="entry name" value="SULFATASE_2"/>
    <property type="match status" value="1"/>
</dbReference>
<dbReference type="Gene3D" id="3.40.720.10">
    <property type="entry name" value="Alkaline Phosphatase, subunit A"/>
    <property type="match status" value="1"/>
</dbReference>
<dbReference type="GO" id="GO:0005737">
    <property type="term" value="C:cytoplasm"/>
    <property type="evidence" value="ECO:0007669"/>
    <property type="project" value="TreeGrafter"/>
</dbReference>
<dbReference type="CDD" id="cd16030">
    <property type="entry name" value="iduronate-2-sulfatase"/>
    <property type="match status" value="1"/>
</dbReference>
<dbReference type="EMBL" id="RBCJ01000001">
    <property type="protein sequence ID" value="RKN83447.1"/>
    <property type="molecule type" value="Genomic_DNA"/>
</dbReference>
<keyword evidence="4" id="KW-0732">Signal</keyword>
<dbReference type="GO" id="GO:0046872">
    <property type="term" value="F:metal ion binding"/>
    <property type="evidence" value="ECO:0007669"/>
    <property type="project" value="UniProtKB-KW"/>
</dbReference>
<proteinExistence type="inferred from homology"/>
<protein>
    <submittedName>
        <fullName evidence="8">DUF4976 domain-containing protein</fullName>
    </submittedName>
</protein>
<comment type="similarity">
    <text evidence="2">Belongs to the sulfatase family.</text>
</comment>
<name>A0A3B0CGX3_9FLAO</name>
<accession>A0A3B0CGX3</accession>
<dbReference type="RefSeq" id="WP_120710654.1">
    <property type="nucleotide sequence ID" value="NZ_RBCJ01000001.1"/>
</dbReference>
<organism evidence="8 9">
    <name type="scientific">Ulvibacterium marinum</name>
    <dbReference type="NCBI Taxonomy" id="2419782"/>
    <lineage>
        <taxon>Bacteria</taxon>
        <taxon>Pseudomonadati</taxon>
        <taxon>Bacteroidota</taxon>
        <taxon>Flavobacteriia</taxon>
        <taxon>Flavobacteriales</taxon>
        <taxon>Flavobacteriaceae</taxon>
        <taxon>Ulvibacterium</taxon>
    </lineage>
</organism>
<evidence type="ECO:0000256" key="4">
    <source>
        <dbReference type="ARBA" id="ARBA00022729"/>
    </source>
</evidence>
<feature type="domain" description="Sulfatase N-terminal" evidence="7">
    <location>
        <begin position="34"/>
        <end position="387"/>
    </location>
</feature>
<dbReference type="InterPro" id="IPR035874">
    <property type="entry name" value="IDS"/>
</dbReference>
<comment type="caution">
    <text evidence="8">The sequence shown here is derived from an EMBL/GenBank/DDBJ whole genome shotgun (WGS) entry which is preliminary data.</text>
</comment>